<dbReference type="EMBL" id="FORF01000005">
    <property type="protein sequence ID" value="SFI69251.1"/>
    <property type="molecule type" value="Genomic_DNA"/>
</dbReference>
<keyword evidence="2" id="KW-1185">Reference proteome</keyword>
<accession>A0A1I3K9S1</accession>
<reference evidence="2" key="1">
    <citation type="submission" date="2016-10" db="EMBL/GenBank/DDBJ databases">
        <authorList>
            <person name="Varghese N."/>
            <person name="Submissions S."/>
        </authorList>
    </citation>
    <scope>NUCLEOTIDE SEQUENCE [LARGE SCALE GENOMIC DNA]</scope>
    <source>
        <strain evidence="2">DSM 21857</strain>
    </source>
</reference>
<dbReference type="STRING" id="1121003.SAMN03080618_01110"/>
<proteinExistence type="predicted"/>
<dbReference type="Proteomes" id="UP000242763">
    <property type="component" value="Unassembled WGS sequence"/>
</dbReference>
<dbReference type="InterPro" id="IPR036412">
    <property type="entry name" value="HAD-like_sf"/>
</dbReference>
<evidence type="ECO:0000313" key="2">
    <source>
        <dbReference type="Proteomes" id="UP000242763"/>
    </source>
</evidence>
<dbReference type="RefSeq" id="WP_091519617.1">
    <property type="nucleotide sequence ID" value="NZ_FORF01000005.1"/>
</dbReference>
<dbReference type="OrthoDB" id="7192139at2"/>
<evidence type="ECO:0008006" key="3">
    <source>
        <dbReference type="Google" id="ProtNLM"/>
    </source>
</evidence>
<protein>
    <recommendedName>
        <fullName evidence="3">HAD family hydrolase</fullName>
    </recommendedName>
</protein>
<dbReference type="SUPFAM" id="SSF56784">
    <property type="entry name" value="HAD-like"/>
    <property type="match status" value="1"/>
</dbReference>
<organism evidence="1 2">
    <name type="scientific">Aquamicrobium aerolatum DSM 21857</name>
    <dbReference type="NCBI Taxonomy" id="1121003"/>
    <lineage>
        <taxon>Bacteria</taxon>
        <taxon>Pseudomonadati</taxon>
        <taxon>Pseudomonadota</taxon>
        <taxon>Alphaproteobacteria</taxon>
        <taxon>Hyphomicrobiales</taxon>
        <taxon>Phyllobacteriaceae</taxon>
        <taxon>Aerobium</taxon>
    </lineage>
</organism>
<evidence type="ECO:0000313" key="1">
    <source>
        <dbReference type="EMBL" id="SFI69251.1"/>
    </source>
</evidence>
<name>A0A1I3K9S1_9HYPH</name>
<dbReference type="AlphaFoldDB" id="A0A1I3K9S1"/>
<gene>
    <name evidence="1" type="ORF">SAMN03080618_01110</name>
</gene>
<sequence>MSIDPETLRQIEELSHDDRPLLVLDVDDVILEFIRPFPRYLEKQGFRLELGSFRLQGNVFHLENGEVAEADRVRELLTSFFDSQSAWQTVTDGAAEAIETIARDAEVVLLTAMPHRHRDTRRRYLDEIGLTYPLLTTEMAKGPAIMRLRGDVARPVAFVDDMPHNLTSAQEYVPDAHLFHLMAENDLRKFLPPVSDGVTVVEDWHDARPRISAALGL</sequence>